<dbReference type="AlphaFoldDB" id="A0AAW0N2S2"/>
<dbReference type="Proteomes" id="UP001460270">
    <property type="component" value="Unassembled WGS sequence"/>
</dbReference>
<proteinExistence type="predicted"/>
<reference evidence="2" key="1">
    <citation type="submission" date="2024-04" db="EMBL/GenBank/DDBJ databases">
        <title>Salinicola lusitanus LLJ914,a marine bacterium isolated from the Okinawa Trough.</title>
        <authorList>
            <person name="Li J."/>
        </authorList>
    </citation>
    <scope>NUCLEOTIDE SEQUENCE [LARGE SCALE GENOMIC DNA]</scope>
</reference>
<dbReference type="EMBL" id="JBBPFD010000021">
    <property type="protein sequence ID" value="KAK7883023.1"/>
    <property type="molecule type" value="Genomic_DNA"/>
</dbReference>
<gene>
    <name evidence="1" type="ORF">WMY93_029197</name>
</gene>
<organism evidence="1 2">
    <name type="scientific">Mugilogobius chulae</name>
    <name type="common">yellowstripe goby</name>
    <dbReference type="NCBI Taxonomy" id="88201"/>
    <lineage>
        <taxon>Eukaryota</taxon>
        <taxon>Metazoa</taxon>
        <taxon>Chordata</taxon>
        <taxon>Craniata</taxon>
        <taxon>Vertebrata</taxon>
        <taxon>Euteleostomi</taxon>
        <taxon>Actinopterygii</taxon>
        <taxon>Neopterygii</taxon>
        <taxon>Teleostei</taxon>
        <taxon>Neoteleostei</taxon>
        <taxon>Acanthomorphata</taxon>
        <taxon>Gobiaria</taxon>
        <taxon>Gobiiformes</taxon>
        <taxon>Gobioidei</taxon>
        <taxon>Gobiidae</taxon>
        <taxon>Gobionellinae</taxon>
        <taxon>Mugilogobius</taxon>
    </lineage>
</organism>
<evidence type="ECO:0000313" key="1">
    <source>
        <dbReference type="EMBL" id="KAK7883023.1"/>
    </source>
</evidence>
<evidence type="ECO:0000313" key="2">
    <source>
        <dbReference type="Proteomes" id="UP001460270"/>
    </source>
</evidence>
<comment type="caution">
    <text evidence="1">The sequence shown here is derived from an EMBL/GenBank/DDBJ whole genome shotgun (WGS) entry which is preliminary data.</text>
</comment>
<accession>A0AAW0N2S2</accession>
<keyword evidence="2" id="KW-1185">Reference proteome</keyword>
<sequence>MSRVHGVLLGEKMTDTKLQLRFYQQTYNRRTERATEHLVEKVKGASGVGVSSGQTGGHSGECGLAVSLTSAASSRRTAKWDRYVCGSPKSATGVLQMKCEHCQ</sequence>
<name>A0AAW0N2S2_9GOBI</name>
<protein>
    <submittedName>
        <fullName evidence="1">Uncharacterized protein</fullName>
    </submittedName>
</protein>